<dbReference type="InterPro" id="IPR000424">
    <property type="entry name" value="Primosome_PriB/ssb"/>
</dbReference>
<evidence type="ECO:0000256" key="2">
    <source>
        <dbReference type="HAMAP-Rule" id="MF_00984"/>
    </source>
</evidence>
<dbReference type="GO" id="GO:0003697">
    <property type="term" value="F:single-stranded DNA binding"/>
    <property type="evidence" value="ECO:0007669"/>
    <property type="project" value="UniProtKB-UniRule"/>
</dbReference>
<dbReference type="PIRSF" id="PIRSF002070">
    <property type="entry name" value="SSB"/>
    <property type="match status" value="1"/>
</dbReference>
<sequence>MNKIVLIGRLTKDPELRFTPGNGTAVANFTLAVNRRFKTDGQQEADFIPIVVWGKQAESTANYMKKGSQIGITGRIQTRNYENKEGNRVYTTEVVAEEVQFLDSKQESNATAPQGQEKVQMPSDFQPVDNEQDIPF</sequence>
<dbReference type="PROSITE" id="PS50935">
    <property type="entry name" value="SSB"/>
    <property type="match status" value="1"/>
</dbReference>
<accession>A0A6M0RC27</accession>
<evidence type="ECO:0000256" key="4">
    <source>
        <dbReference type="SAM" id="MobiDB-lite"/>
    </source>
</evidence>
<dbReference type="InterPro" id="IPR011344">
    <property type="entry name" value="ssDNA-bd"/>
</dbReference>
<feature type="region of interest" description="Disordered" evidence="4">
    <location>
        <begin position="102"/>
        <end position="136"/>
    </location>
</feature>
<proteinExistence type="inferred from homology"/>
<evidence type="ECO:0000313" key="6">
    <source>
        <dbReference type="Proteomes" id="UP000473885"/>
    </source>
</evidence>
<evidence type="ECO:0000313" key="5">
    <source>
        <dbReference type="EMBL" id="NEZ47794.1"/>
    </source>
</evidence>
<name>A0A6M0RC27_9CLOT</name>
<dbReference type="AlphaFoldDB" id="A0A6M0RC27"/>
<keyword evidence="6" id="KW-1185">Reference proteome</keyword>
<comment type="caution">
    <text evidence="5">The sequence shown here is derived from an EMBL/GenBank/DDBJ whole genome shotgun (WGS) entry which is preliminary data.</text>
</comment>
<comment type="caution">
    <text evidence="2">Lacks conserved residue(s) required for the propagation of feature annotation.</text>
</comment>
<dbReference type="PANTHER" id="PTHR10302:SF27">
    <property type="entry name" value="SINGLE-STRANDED DNA-BINDING PROTEIN"/>
    <property type="match status" value="1"/>
</dbReference>
<protein>
    <recommendedName>
        <fullName evidence="2 3">Single-stranded DNA-binding protein</fullName>
        <shortName evidence="2">SSB</shortName>
    </recommendedName>
</protein>
<reference evidence="5 6" key="1">
    <citation type="submission" date="2019-04" db="EMBL/GenBank/DDBJ databases">
        <title>Genome sequencing of Clostridium botulinum Groups I-IV and Clostridium butyricum.</title>
        <authorList>
            <person name="Brunt J."/>
            <person name="Van Vliet A.H.M."/>
            <person name="Stringer S.C."/>
            <person name="Carter A.T."/>
            <person name="Peck M.W."/>
        </authorList>
    </citation>
    <scope>NUCLEOTIDE SEQUENCE [LARGE SCALE GENOMIC DNA]</scope>
    <source>
        <strain evidence="5 6">IFR 18/094</strain>
    </source>
</reference>
<dbReference type="PANTHER" id="PTHR10302">
    <property type="entry name" value="SINGLE-STRANDED DNA-BINDING PROTEIN"/>
    <property type="match status" value="1"/>
</dbReference>
<dbReference type="CDD" id="cd04496">
    <property type="entry name" value="SSB_OBF"/>
    <property type="match status" value="1"/>
</dbReference>
<dbReference type="HAMAP" id="MF_00984">
    <property type="entry name" value="SSB"/>
    <property type="match status" value="1"/>
</dbReference>
<organism evidence="5 6">
    <name type="scientific">Clostridium niameyense</name>
    <dbReference type="NCBI Taxonomy" id="1622073"/>
    <lineage>
        <taxon>Bacteria</taxon>
        <taxon>Bacillati</taxon>
        <taxon>Bacillota</taxon>
        <taxon>Clostridia</taxon>
        <taxon>Eubacteriales</taxon>
        <taxon>Clostridiaceae</taxon>
        <taxon>Clostridium</taxon>
    </lineage>
</organism>
<gene>
    <name evidence="5" type="ORF">FDF74_11440</name>
</gene>
<dbReference type="FunFam" id="2.40.50.140:FF:000084">
    <property type="entry name" value="Single-stranded DNA-binding protein"/>
    <property type="match status" value="1"/>
</dbReference>
<comment type="subunit">
    <text evidence="2">Homotetramer.</text>
</comment>
<dbReference type="Proteomes" id="UP000473885">
    <property type="component" value="Unassembled WGS sequence"/>
</dbReference>
<dbReference type="GO" id="GO:0009295">
    <property type="term" value="C:nucleoid"/>
    <property type="evidence" value="ECO:0007669"/>
    <property type="project" value="TreeGrafter"/>
</dbReference>
<dbReference type="SUPFAM" id="SSF50249">
    <property type="entry name" value="Nucleic acid-binding proteins"/>
    <property type="match status" value="1"/>
</dbReference>
<dbReference type="GO" id="GO:0006260">
    <property type="term" value="P:DNA replication"/>
    <property type="evidence" value="ECO:0007669"/>
    <property type="project" value="InterPro"/>
</dbReference>
<dbReference type="NCBIfam" id="TIGR00621">
    <property type="entry name" value="ssb"/>
    <property type="match status" value="1"/>
</dbReference>
<dbReference type="EMBL" id="SXDP01000013">
    <property type="protein sequence ID" value="NEZ47794.1"/>
    <property type="molecule type" value="Genomic_DNA"/>
</dbReference>
<dbReference type="Pfam" id="PF00436">
    <property type="entry name" value="SSB"/>
    <property type="match status" value="1"/>
</dbReference>
<dbReference type="Gene3D" id="2.40.50.140">
    <property type="entry name" value="Nucleic acid-binding proteins"/>
    <property type="match status" value="1"/>
</dbReference>
<dbReference type="RefSeq" id="WP_163249739.1">
    <property type="nucleotide sequence ID" value="NZ_SXDP01000013.1"/>
</dbReference>
<keyword evidence="1 2" id="KW-0238">DNA-binding</keyword>
<dbReference type="InterPro" id="IPR012340">
    <property type="entry name" value="NA-bd_OB-fold"/>
</dbReference>
<evidence type="ECO:0000256" key="1">
    <source>
        <dbReference type="ARBA" id="ARBA00023125"/>
    </source>
</evidence>
<evidence type="ECO:0000256" key="3">
    <source>
        <dbReference type="PIRNR" id="PIRNR002070"/>
    </source>
</evidence>